<evidence type="ECO:0000256" key="10">
    <source>
        <dbReference type="ARBA" id="ARBA00023027"/>
    </source>
</evidence>
<feature type="binding site" evidence="18">
    <location>
        <begin position="54"/>
        <end position="58"/>
    </location>
    <ligand>
        <name>(6S)-NADPHX</name>
        <dbReference type="ChEBI" id="CHEBI:64076"/>
    </ligand>
</feature>
<keyword evidence="6 17" id="KW-0547">Nucleotide-binding</keyword>
<evidence type="ECO:0000256" key="12">
    <source>
        <dbReference type="ARBA" id="ARBA00023239"/>
    </source>
</evidence>
<comment type="similarity">
    <text evidence="4 19">In the C-terminal section; belongs to the NnrD/CARKD family.</text>
</comment>
<keyword evidence="13" id="KW-0511">Multifunctional enzyme</keyword>
<comment type="function">
    <text evidence="14 19">Bifunctional enzyme that catalyzes the epimerization of the S- and R-forms of NAD(P)HX and the dehydration of the S-form of NAD(P)HX at the expense of ADP, which is converted to AMP. This allows the repair of both epimers of NAD(P)HX, a damaged form of NAD(P)H that is a result of enzymatic or heat-dependent hydration.</text>
</comment>
<dbReference type="EC" id="4.2.1.136" evidence="19"/>
<evidence type="ECO:0000256" key="16">
    <source>
        <dbReference type="ARBA" id="ARBA00049209"/>
    </source>
</evidence>
<dbReference type="CDD" id="cd01171">
    <property type="entry name" value="YXKO-related"/>
    <property type="match status" value="1"/>
</dbReference>
<comment type="function">
    <text evidence="18">Catalyzes the epimerization of the S- and R-forms of NAD(P)HX, a damaged form of NAD(P)H that is a result of enzymatic or heat-dependent hydration. This is a prerequisite for the S-specific NAD(P)H-hydrate dehydratase to allow the repair of both epimers of NAD(P)HX.</text>
</comment>
<keyword evidence="12 17" id="KW-0456">Lyase</keyword>
<dbReference type="Pfam" id="PF01256">
    <property type="entry name" value="Carb_kinase"/>
    <property type="match status" value="1"/>
</dbReference>
<dbReference type="AlphaFoldDB" id="Q97LR4"/>
<dbReference type="GeneID" id="44996999"/>
<dbReference type="Gene3D" id="3.40.50.10260">
    <property type="entry name" value="YjeF N-terminal domain"/>
    <property type="match status" value="1"/>
</dbReference>
<evidence type="ECO:0000259" key="21">
    <source>
        <dbReference type="PROSITE" id="PS51385"/>
    </source>
</evidence>
<keyword evidence="22" id="KW-0418">Kinase</keyword>
<protein>
    <recommendedName>
        <fullName evidence="19">Bifunctional NAD(P)H-hydrate repair enzyme</fullName>
    </recommendedName>
    <alternativeName>
        <fullName evidence="19">Nicotinamide nucleotide repair protein</fullName>
    </alternativeName>
    <domain>
        <recommendedName>
            <fullName evidence="19">ADP-dependent (S)-NAD(P)H-hydrate dehydratase</fullName>
            <ecNumber evidence="19">4.2.1.136</ecNumber>
        </recommendedName>
        <alternativeName>
            <fullName evidence="19">ADP-dependent NAD(P)HX dehydratase</fullName>
        </alternativeName>
    </domain>
    <domain>
        <recommendedName>
            <fullName evidence="19">NAD(P)H-hydrate epimerase</fullName>
            <ecNumber evidence="19">5.1.99.6</ecNumber>
        </recommendedName>
    </domain>
</protein>
<sequence length="502" mass="54470">MKVGTSKIMNKIDQFCTTSLGIPGNILMENAALKVVKNIGEEFKDIVLVCGVGNNGGDGMACARHLNAIGRNLKIFCVGNIEKMSSDCKFNYDILSNIGIQVINLANEDDLEEFKTAVQSADLILDCIFGTGLSREVKGIYRDVISIINDEGNYIMAVDTPSGLSSDTGIEMGIAIKAHKTISFVMYKRGFFRYRSEDYTGEIVIENIGVPKFVIDKFHENEYIVDEEMASNSIIKRDKYAHKGNFGRVAIFAGAKGYSGAAYISTEAAVRSGSGLITLCTKEELQNLLSSKLVEAMTASFNDKEKIEKIITSSDAIAVGPGMGNTEETFYKVKEILSTACCPIVIDADGINVLKGRLDTLKNSKNKVILTPHPGEMSRISGVSIEKLEKNRIDIAKNFAAKYDVIIVLKGYKTVITDGKEVFVNTTGSSYMASGGMGDCLTGIIVSLVGQGYSPIMAAAIGTFIHGYCGDVLANKMANITASDILKEIPYSIKKISYNKMR</sequence>
<dbReference type="eggNOG" id="COG0063">
    <property type="taxonomic scope" value="Bacteria"/>
</dbReference>
<dbReference type="RefSeq" id="WP_010963812.1">
    <property type="nucleotide sequence ID" value="NC_003030.1"/>
</dbReference>
<reference evidence="22 23" key="1">
    <citation type="journal article" date="2001" name="J. Bacteriol.">
        <title>Genome sequence and comparative analysis of the solvent-producing bacterium Clostridium acetobutylicum.</title>
        <authorList>
            <person name="Nolling J."/>
            <person name="Breton G."/>
            <person name="Omelchenko M.V."/>
            <person name="Makarova K.S."/>
            <person name="Zeng Q."/>
            <person name="Gibson R."/>
            <person name="Lee H.M."/>
            <person name="Dubois J."/>
            <person name="Qiu D."/>
            <person name="Hitti J."/>
            <person name="Wolf Y.I."/>
            <person name="Tatusov R.L."/>
            <person name="Sabathe F."/>
            <person name="Doucette-Stamm L."/>
            <person name="Soucaille P."/>
            <person name="Daly M.J."/>
            <person name="Bennett G.N."/>
            <person name="Koonin E.V."/>
            <person name="Smith D.R."/>
        </authorList>
    </citation>
    <scope>NUCLEOTIDE SEQUENCE [LARGE SCALE GENOMIC DNA]</scope>
    <source>
        <strain evidence="23">ATCC 824 / DSM 792 / JCM 1419 / LMG 5710 / VKM B-1787</strain>
    </source>
</reference>
<dbReference type="NCBIfam" id="TIGR00196">
    <property type="entry name" value="yjeF_cterm"/>
    <property type="match status" value="1"/>
</dbReference>
<keyword evidence="5 18" id="KW-0479">Metal-binding</keyword>
<evidence type="ECO:0000256" key="6">
    <source>
        <dbReference type="ARBA" id="ARBA00022741"/>
    </source>
</evidence>
<feature type="binding site" evidence="17">
    <location>
        <begin position="410"/>
        <end position="414"/>
    </location>
    <ligand>
        <name>AMP</name>
        <dbReference type="ChEBI" id="CHEBI:456215"/>
    </ligand>
</feature>
<dbReference type="PIR" id="C96960">
    <property type="entry name" value="C96960"/>
</dbReference>
<gene>
    <name evidence="18" type="primary">nnrE</name>
    <name evidence="17" type="synonym">nnrD</name>
    <name evidence="22" type="ordered locus">CA_C0490</name>
</gene>
<dbReference type="GO" id="GO:0016301">
    <property type="term" value="F:kinase activity"/>
    <property type="evidence" value="ECO:0007669"/>
    <property type="project" value="UniProtKB-KW"/>
</dbReference>
<feature type="binding site" evidence="17">
    <location>
        <position position="322"/>
    </location>
    <ligand>
        <name>(6S)-NADPHX</name>
        <dbReference type="ChEBI" id="CHEBI:64076"/>
    </ligand>
</feature>
<evidence type="ECO:0000256" key="14">
    <source>
        <dbReference type="ARBA" id="ARBA00025153"/>
    </source>
</evidence>
<evidence type="ECO:0000259" key="20">
    <source>
        <dbReference type="PROSITE" id="PS51383"/>
    </source>
</evidence>
<dbReference type="HAMAP" id="MF_01966">
    <property type="entry name" value="NADHX_epimerase"/>
    <property type="match status" value="1"/>
</dbReference>
<name>Q97LR4_CLOAB</name>
<evidence type="ECO:0000256" key="11">
    <source>
        <dbReference type="ARBA" id="ARBA00023235"/>
    </source>
</evidence>
<dbReference type="GO" id="GO:0110051">
    <property type="term" value="P:metabolite repair"/>
    <property type="evidence" value="ECO:0007669"/>
    <property type="project" value="TreeGrafter"/>
</dbReference>
<organism evidence="22 23">
    <name type="scientific">Clostridium acetobutylicum (strain ATCC 824 / DSM 792 / JCM 1419 / IAM 19013 / LMG 5710 / NBRC 13948 / NRRL B-527 / VKM B-1787 / 2291 / W)</name>
    <dbReference type="NCBI Taxonomy" id="272562"/>
    <lineage>
        <taxon>Bacteria</taxon>
        <taxon>Bacillati</taxon>
        <taxon>Bacillota</taxon>
        <taxon>Clostridia</taxon>
        <taxon>Eubacteriales</taxon>
        <taxon>Clostridiaceae</taxon>
        <taxon>Clostridium</taxon>
    </lineage>
</organism>
<feature type="binding site" evidence="18">
    <location>
        <position position="126"/>
    </location>
    <ligand>
        <name>K(+)</name>
        <dbReference type="ChEBI" id="CHEBI:29103"/>
    </ligand>
</feature>
<dbReference type="InterPro" id="IPR029056">
    <property type="entry name" value="Ribokinase-like"/>
</dbReference>
<feature type="domain" description="YjeF N-terminal" evidence="21">
    <location>
        <begin position="9"/>
        <end position="216"/>
    </location>
</feature>
<comment type="catalytic activity">
    <reaction evidence="16 17 19">
        <text>(6S)-NADPHX + ADP = AMP + phosphate + NADPH + H(+)</text>
        <dbReference type="Rhea" id="RHEA:32235"/>
        <dbReference type="ChEBI" id="CHEBI:15378"/>
        <dbReference type="ChEBI" id="CHEBI:43474"/>
        <dbReference type="ChEBI" id="CHEBI:57783"/>
        <dbReference type="ChEBI" id="CHEBI:64076"/>
        <dbReference type="ChEBI" id="CHEBI:456215"/>
        <dbReference type="ChEBI" id="CHEBI:456216"/>
        <dbReference type="EC" id="4.2.1.136"/>
    </reaction>
</comment>
<evidence type="ECO:0000256" key="18">
    <source>
        <dbReference type="HAMAP-Rule" id="MF_01966"/>
    </source>
</evidence>
<comment type="catalytic activity">
    <reaction evidence="1 18 19">
        <text>(6R)-NADHX = (6S)-NADHX</text>
        <dbReference type="Rhea" id="RHEA:32215"/>
        <dbReference type="ChEBI" id="CHEBI:64074"/>
        <dbReference type="ChEBI" id="CHEBI:64075"/>
        <dbReference type="EC" id="5.1.99.6"/>
    </reaction>
</comment>
<keyword evidence="8 17" id="KW-0521">NADP</keyword>
<comment type="subunit">
    <text evidence="17">Homotetramer.</text>
</comment>
<dbReference type="OrthoDB" id="9806925at2"/>
<evidence type="ECO:0000256" key="19">
    <source>
        <dbReference type="PIRNR" id="PIRNR017184"/>
    </source>
</evidence>
<dbReference type="SUPFAM" id="SSF53613">
    <property type="entry name" value="Ribokinase-like"/>
    <property type="match status" value="1"/>
</dbReference>
<comment type="catalytic activity">
    <reaction evidence="2 18 19">
        <text>(6R)-NADPHX = (6S)-NADPHX</text>
        <dbReference type="Rhea" id="RHEA:32227"/>
        <dbReference type="ChEBI" id="CHEBI:64076"/>
        <dbReference type="ChEBI" id="CHEBI:64077"/>
        <dbReference type="EC" id="5.1.99.6"/>
    </reaction>
</comment>
<dbReference type="HAMAP" id="MF_01965">
    <property type="entry name" value="NADHX_dehydratase"/>
    <property type="match status" value="1"/>
</dbReference>
<dbReference type="EMBL" id="AE001437">
    <property type="protein sequence ID" value="AAK78470.1"/>
    <property type="molecule type" value="Genomic_DNA"/>
</dbReference>
<dbReference type="PANTHER" id="PTHR12592:SF0">
    <property type="entry name" value="ATP-DEPENDENT (S)-NAD(P)H-HYDRATE DEHYDRATASE"/>
    <property type="match status" value="1"/>
</dbReference>
<evidence type="ECO:0000256" key="7">
    <source>
        <dbReference type="ARBA" id="ARBA00022840"/>
    </source>
</evidence>
<feature type="binding site" evidence="18">
    <location>
        <position position="55"/>
    </location>
    <ligand>
        <name>K(+)</name>
        <dbReference type="ChEBI" id="CHEBI:29103"/>
    </ligand>
</feature>
<evidence type="ECO:0000256" key="17">
    <source>
        <dbReference type="HAMAP-Rule" id="MF_01965"/>
    </source>
</evidence>
<comment type="cofactor">
    <cofactor evidence="17">
        <name>Mg(2+)</name>
        <dbReference type="ChEBI" id="CHEBI:18420"/>
    </cofactor>
</comment>
<dbReference type="STRING" id="272562.CA_C0490"/>
<dbReference type="GO" id="GO:0052855">
    <property type="term" value="F:ADP-dependent NAD(P)H-hydrate dehydratase activity"/>
    <property type="evidence" value="ECO:0007669"/>
    <property type="project" value="UniProtKB-UniRule"/>
</dbReference>
<dbReference type="PANTHER" id="PTHR12592">
    <property type="entry name" value="ATP-DEPENDENT (S)-NAD(P)H-HYDRATE DEHYDRATASE FAMILY MEMBER"/>
    <property type="match status" value="1"/>
</dbReference>
<feature type="binding site" evidence="17">
    <location>
        <position position="373"/>
    </location>
    <ligand>
        <name>(6S)-NADPHX</name>
        <dbReference type="ChEBI" id="CHEBI:64076"/>
    </ligand>
</feature>
<dbReference type="GO" id="GO:0005524">
    <property type="term" value="F:ATP binding"/>
    <property type="evidence" value="ECO:0007669"/>
    <property type="project" value="UniProtKB-UniRule"/>
</dbReference>
<proteinExistence type="inferred from homology"/>
<dbReference type="GO" id="GO:0046872">
    <property type="term" value="F:metal ion binding"/>
    <property type="evidence" value="ECO:0007669"/>
    <property type="project" value="UniProtKB-UniRule"/>
</dbReference>
<feature type="binding site" evidence="17">
    <location>
        <position position="439"/>
    </location>
    <ligand>
        <name>(6S)-NADPHX</name>
        <dbReference type="ChEBI" id="CHEBI:64076"/>
    </ligand>
</feature>
<dbReference type="KEGG" id="cac:CA_C0490"/>
<dbReference type="PATRIC" id="fig|272562.8.peg.689"/>
<dbReference type="GO" id="GO:0046496">
    <property type="term" value="P:nicotinamide nucleotide metabolic process"/>
    <property type="evidence" value="ECO:0007669"/>
    <property type="project" value="UniProtKB-UniRule"/>
</dbReference>
<dbReference type="Pfam" id="PF03853">
    <property type="entry name" value="YjeF_N"/>
    <property type="match status" value="1"/>
</dbReference>
<keyword evidence="23" id="KW-1185">Reference proteome</keyword>
<evidence type="ECO:0000256" key="2">
    <source>
        <dbReference type="ARBA" id="ARBA00000909"/>
    </source>
</evidence>
<evidence type="ECO:0000256" key="15">
    <source>
        <dbReference type="ARBA" id="ARBA00048238"/>
    </source>
</evidence>
<dbReference type="InterPro" id="IPR000631">
    <property type="entry name" value="CARKD"/>
</dbReference>
<keyword evidence="7 17" id="KW-0067">ATP-binding</keyword>
<evidence type="ECO:0000256" key="8">
    <source>
        <dbReference type="ARBA" id="ARBA00022857"/>
    </source>
</evidence>
<dbReference type="InterPro" id="IPR004443">
    <property type="entry name" value="YjeF_N_dom"/>
</dbReference>
<dbReference type="HOGENOM" id="CLU_024853_4_1_9"/>
<dbReference type="GO" id="GO:0052856">
    <property type="term" value="F:NAD(P)HX epimerase activity"/>
    <property type="evidence" value="ECO:0007669"/>
    <property type="project" value="UniProtKB-UniRule"/>
</dbReference>
<dbReference type="PROSITE" id="PS51385">
    <property type="entry name" value="YJEF_N"/>
    <property type="match status" value="1"/>
</dbReference>
<evidence type="ECO:0000313" key="23">
    <source>
        <dbReference type="Proteomes" id="UP000000814"/>
    </source>
</evidence>
<evidence type="ECO:0000256" key="3">
    <source>
        <dbReference type="ARBA" id="ARBA00006001"/>
    </source>
</evidence>
<keyword evidence="10 17" id="KW-0520">NAD</keyword>
<dbReference type="PIRSF" id="PIRSF017184">
    <property type="entry name" value="Nnr"/>
    <property type="match status" value="1"/>
</dbReference>
<dbReference type="PROSITE" id="PS51383">
    <property type="entry name" value="YJEF_C_3"/>
    <property type="match status" value="1"/>
</dbReference>
<evidence type="ECO:0000256" key="1">
    <source>
        <dbReference type="ARBA" id="ARBA00000013"/>
    </source>
</evidence>
<feature type="domain" description="YjeF C-terminal" evidence="20">
    <location>
        <begin position="226"/>
        <end position="496"/>
    </location>
</feature>
<feature type="binding site" evidence="18">
    <location>
        <begin position="130"/>
        <end position="136"/>
    </location>
    <ligand>
        <name>(6S)-NADPHX</name>
        <dbReference type="ChEBI" id="CHEBI:64076"/>
    </ligand>
</feature>
<feature type="binding site" evidence="17">
    <location>
        <position position="438"/>
    </location>
    <ligand>
        <name>AMP</name>
        <dbReference type="ChEBI" id="CHEBI:456215"/>
    </ligand>
</feature>
<dbReference type="Proteomes" id="UP000000814">
    <property type="component" value="Chromosome"/>
</dbReference>
<accession>Q97LR4</accession>
<feature type="binding site" evidence="18">
    <location>
        <position position="162"/>
    </location>
    <ligand>
        <name>K(+)</name>
        <dbReference type="ChEBI" id="CHEBI:29103"/>
    </ligand>
</feature>
<evidence type="ECO:0000256" key="9">
    <source>
        <dbReference type="ARBA" id="ARBA00022958"/>
    </source>
</evidence>
<comment type="similarity">
    <text evidence="3 19">In the N-terminal section; belongs to the NnrE/AIBP family.</text>
</comment>
<keyword evidence="22" id="KW-0808">Transferase</keyword>
<keyword evidence="11 18" id="KW-0413">Isomerase</keyword>
<feature type="binding site" evidence="17">
    <location>
        <position position="261"/>
    </location>
    <ligand>
        <name>(6S)-NADPHX</name>
        <dbReference type="ChEBI" id="CHEBI:64076"/>
    </ligand>
</feature>
<evidence type="ECO:0000256" key="4">
    <source>
        <dbReference type="ARBA" id="ARBA00009524"/>
    </source>
</evidence>
<comment type="catalytic activity">
    <reaction evidence="15 17 19">
        <text>(6S)-NADHX + ADP = AMP + phosphate + NADH + H(+)</text>
        <dbReference type="Rhea" id="RHEA:32223"/>
        <dbReference type="ChEBI" id="CHEBI:15378"/>
        <dbReference type="ChEBI" id="CHEBI:43474"/>
        <dbReference type="ChEBI" id="CHEBI:57945"/>
        <dbReference type="ChEBI" id="CHEBI:64074"/>
        <dbReference type="ChEBI" id="CHEBI:456215"/>
        <dbReference type="ChEBI" id="CHEBI:456216"/>
        <dbReference type="EC" id="4.2.1.136"/>
    </reaction>
</comment>
<evidence type="ECO:0000313" key="22">
    <source>
        <dbReference type="EMBL" id="AAK78470.1"/>
    </source>
</evidence>
<dbReference type="Gene3D" id="3.40.1190.20">
    <property type="match status" value="1"/>
</dbReference>
<dbReference type="NCBIfam" id="TIGR00197">
    <property type="entry name" value="yjeF_nterm"/>
    <property type="match status" value="1"/>
</dbReference>
<feature type="binding site" evidence="18">
    <location>
        <position position="159"/>
    </location>
    <ligand>
        <name>(6S)-NADPHX</name>
        <dbReference type="ChEBI" id="CHEBI:64076"/>
    </ligand>
</feature>
<keyword evidence="9 18" id="KW-0630">Potassium</keyword>
<dbReference type="EC" id="5.1.99.6" evidence="19"/>
<dbReference type="SUPFAM" id="SSF64153">
    <property type="entry name" value="YjeF N-terminal domain-like"/>
    <property type="match status" value="1"/>
</dbReference>
<dbReference type="InterPro" id="IPR030677">
    <property type="entry name" value="Nnr"/>
</dbReference>
<evidence type="ECO:0000256" key="13">
    <source>
        <dbReference type="ARBA" id="ARBA00023268"/>
    </source>
</evidence>
<comment type="cofactor">
    <cofactor evidence="18 19">
        <name>K(+)</name>
        <dbReference type="ChEBI" id="CHEBI:29103"/>
    </cofactor>
    <text evidence="18 19">Binds 1 potassium ion per subunit.</text>
</comment>
<dbReference type="InterPro" id="IPR036652">
    <property type="entry name" value="YjeF_N_dom_sf"/>
</dbReference>
<comment type="function">
    <text evidence="17">Catalyzes the dehydration of the S-form of NAD(P)HX at the expense of ADP, which is converted to AMP. Together with NAD(P)HX epimerase, which catalyzes the epimerization of the S- and R-forms, the enzyme allows the repair of both epimers of NAD(P)HX, a damaged form of NAD(P)H that is a result of enzymatic or heat-dependent hydration.</text>
</comment>
<feature type="binding site" evidence="18">
    <location>
        <position position="141"/>
    </location>
    <ligand>
        <name>(6S)-NADPHX</name>
        <dbReference type="ChEBI" id="CHEBI:64076"/>
    </ligand>
</feature>
<evidence type="ECO:0000256" key="5">
    <source>
        <dbReference type="ARBA" id="ARBA00022723"/>
    </source>
</evidence>
<dbReference type="eggNOG" id="COG0062">
    <property type="taxonomic scope" value="Bacteria"/>
</dbReference>
<comment type="similarity">
    <text evidence="18">Belongs to the NnrE/AIBP family.</text>
</comment>
<comment type="similarity">
    <text evidence="17">Belongs to the NnrD/CARKD family.</text>
</comment>